<accession>A0A926JS44</accession>
<dbReference type="RefSeq" id="WP_187965646.1">
    <property type="nucleotide sequence ID" value="NZ_JACVDC010000029.1"/>
</dbReference>
<dbReference type="EMBL" id="JACVDC010000029">
    <property type="protein sequence ID" value="MBC9796500.1"/>
    <property type="molecule type" value="Genomic_DNA"/>
</dbReference>
<organism evidence="2 3">
    <name type="scientific">Sinomicrobium weinanense</name>
    <dbReference type="NCBI Taxonomy" id="2842200"/>
    <lineage>
        <taxon>Bacteria</taxon>
        <taxon>Pseudomonadati</taxon>
        <taxon>Bacteroidota</taxon>
        <taxon>Flavobacteriia</taxon>
        <taxon>Flavobacteriales</taxon>
        <taxon>Flavobacteriaceae</taxon>
        <taxon>Sinomicrobium</taxon>
    </lineage>
</organism>
<reference evidence="2 3" key="1">
    <citation type="submission" date="2020-09" db="EMBL/GenBank/DDBJ databases">
        <title>Sinomicrobium weinanense sp. nov., a halophilic bacteria isolated from saline-alkali soil.</title>
        <authorList>
            <person name="Wu P."/>
            <person name="Ren H."/>
            <person name="Mei Y."/>
            <person name="Liang Y."/>
            <person name="Chen Z."/>
        </authorList>
    </citation>
    <scope>NUCLEOTIDE SEQUENCE [LARGE SCALE GENOMIC DNA]</scope>
    <source>
        <strain evidence="2 3">FJxs</strain>
    </source>
</reference>
<name>A0A926JS44_9FLAO</name>
<evidence type="ECO:0000313" key="3">
    <source>
        <dbReference type="Proteomes" id="UP000653730"/>
    </source>
</evidence>
<evidence type="ECO:0000256" key="1">
    <source>
        <dbReference type="SAM" id="Phobius"/>
    </source>
</evidence>
<protein>
    <submittedName>
        <fullName evidence="2">Uncharacterized protein</fullName>
    </submittedName>
</protein>
<proteinExistence type="predicted"/>
<keyword evidence="3" id="KW-1185">Reference proteome</keyword>
<evidence type="ECO:0000313" key="2">
    <source>
        <dbReference type="EMBL" id="MBC9796500.1"/>
    </source>
</evidence>
<sequence length="48" mass="5379">MNTTALIMMILAQGIVACIAGYFLYRVLTTPPKQEPDSFSENDEEARE</sequence>
<comment type="caution">
    <text evidence="2">The sequence shown here is derived from an EMBL/GenBank/DDBJ whole genome shotgun (WGS) entry which is preliminary data.</text>
</comment>
<gene>
    <name evidence="2" type="ORF">IBL28_11015</name>
</gene>
<keyword evidence="1" id="KW-1133">Transmembrane helix</keyword>
<dbReference type="Proteomes" id="UP000653730">
    <property type="component" value="Unassembled WGS sequence"/>
</dbReference>
<keyword evidence="1" id="KW-0812">Transmembrane</keyword>
<feature type="transmembrane region" description="Helical" evidence="1">
    <location>
        <begin position="6"/>
        <end position="25"/>
    </location>
</feature>
<keyword evidence="1" id="KW-0472">Membrane</keyword>
<dbReference type="AlphaFoldDB" id="A0A926JS44"/>